<evidence type="ECO:0000313" key="2">
    <source>
        <dbReference type="Proteomes" id="UP000821865"/>
    </source>
</evidence>
<protein>
    <submittedName>
        <fullName evidence="1">Uncharacterized protein</fullName>
    </submittedName>
</protein>
<sequence length="2350" mass="261192">MEAVATASSRKKISAGTPCAPNQPNDLPATKVCESEGGEASCRRPGVAEDGDGSESPPPATEVSHSTTRQDGADLLPVRPDEVNRSKTFDHSQQEKIKAVAQPTEAICAVVLAPAVPSAPVDAPDDGSSTETTHKEKAGMAPDFSHYLPSAPVDTGSETDDEFNDWEQIRTEELTETPSAPLTVPPDAHDDPYAFPGSRDTPTPQTQLASHVTVLASTACGYDVFGRSRDIGRHYPEICGISDHRVATRPLPEDQVLRMYGGAWLRGRENMVADFVSLNEEKSLNSHSLYVLLANYLRSRDLLSETTSLMESLREETSQWEERVWKMVPASVRCTGRCSDDKQVSGTHHFEKAQYDKDVASILASRSQQMLTLLKEKHVVYMHNVNTLRVQIDYHFQLVVGSAPYRDVQNSRPISFKIKAEPNCDVSELKSCISVLFLFLRKGSKDKLLVKEVQSWVHTLSNLLLRVASLADHFFLLNHVLRCPPGIHKWAISLVQVPSPLLPVNTDCNQMLDYALAVLATILLPVEAREEYLRSLQKKELASVLGCLESDVVALLHQVPFIDILTFLHGRPEQSDATKISEQDVFKAIAVASHLVSILNTGLKTYSGRWYKHLSKKIARLISLTIHCVSDLLKRFQLMHNNSDPALLTHLQVEYDQLFLRAVNSIFHSQGTGAWQFMVGLPYASISAAMTWQLLWLLHNSYEGNLHQVHLSPLEVCHELLCKSHRHSFHERLSKVPHSEIFFLMTAFVNMVDSPALAHIVAIDIFEVTYLNVNLRKSLSKQGRDLLASLAQKQPFVMSVLLDAIEDHMLALGIMSCYLMRAMPLELWQPDKEDLDIIAHFLLCYPLDSPQSLLARMLMDALNYGINEQGQLFLERSLHQFVGVLLLMSYRKFCADREFSSWVWNILFKLKLHAFDSNHHAQLSLVVDESPPVDVAPDLQKYEWLQPVAQATNELLPCGIFLSFSIASVGHCREQVLAAGLDSLSTLVLKKQYAAAIKCLSLVLPLFYMRQEMLITNKKFLEDLQHLVLVDSSSMAAAWRLAGYEHERCVLKLLAGTMAHHVKQAKRWGFPSLPIRLWTYLLLHLPDIPMHKATSKFKGQSDVMYLLDFLVQLAYFEADCLESALAQLTTLLNSLTQRATALLSMKTWPAVVPFDSAPSAPWFALAGMLAEARLPSVAAIWEAVLCAAASPECTAEVKKAVQAPLDVLLLYRWARQALVTDADHPALPLIWQQFFFLYLRKCPNGKSAGLHLFKCGGFSSLLKKVKQRVTDLVDHFSKNCSGEEKGALPKILCERLLIVYRSFVLWLEDKQVLCAGVDLAALPSKYCPELLCAIIQGNGQLWHDLVSVEPWQWTHERPMLASPVPTLVPIIPPVPLIASEVRELVASQLRALRAQATTVNGQLDRLALLDQEHQNELLPFLYKNVEAHVNMVRSCGDDCTGAVQLNLTFYEARQDPSILLKLVQRHRQALLADKIALEVLGSEVFFDLIGALHKEITSYSPTRQFLTLCLDMVGQEFVSNMASQCLPVLQAMLKNPSIVSHVSPFFTPAAADDEQYALMYHSLSSSLVPALYNTVFVLLSKFDLPHWLTSHAPSRAIRGHLLVSVELMLGKCGHSPKATVLPLVELLCSHLHSLLLFSFPQQYAPVLTMLLRGTSSCSIPVATWSILIQALGHSTSDEAAQIRDTCVKHQCTLSLDEAAETLAVATAHFAELRTSDASLAADGLYSRVKPYLSVLRHFFSVIAHTYIWKKVNSPKDNLQQAVKTVLQLYGPWLELTEDKSACAPWLPKDTDGALCMADSLVRALAFFHDCCCNVANISVMSLVWQHYFVKYVWPNPPKHIKDAVQVAFGKLPWSQFSPSVEDVRLACKLLDEKYSGHLTFLVHVFVQVPWQACLRDSLQLVPEHIADYCSSFAELVLGLAWHPNMAAFITTSLDPLHEHNWGVVPVEMVWRLQKVFASSCNVHQLLKPRGGVDRTVLEFVAALSCMLPGRANDPHKQLAFVSTLVGLYSSALDIADAKDLISLLPHLLGRCEHVQGPAVLLGRALSLLDCCQEDSPQAQALVEGLLPWLKARAGQPILLSVLTASCVNVASVQQLVRVTEACLAAFLEGSFKDDSSWFHAVTAFQVPELTLANFLKQCACQAAHLTQLIYVLHCLPRCHTPEDEWVLLDQLASWVSQGCATCTGGTSEPKLLLLWSKLLVLSVRQLDFGSHPEAVHDLLVKFCSTLGTLGEDRDTSGLLGALGMGRRSAVSARFRLCCRAVAAFVAARLDNNAALADQTLSRLRSLQTAKGYLPLSQEIQEALGIVQDASLGALRDSLRLVNRLADSLYREKEFLRILVFWQRTMVPGGV</sequence>
<comment type="caution">
    <text evidence="1">The sequence shown here is derived from an EMBL/GenBank/DDBJ whole genome shotgun (WGS) entry which is preliminary data.</text>
</comment>
<name>A0ACB8DS73_DERSI</name>
<gene>
    <name evidence="1" type="ORF">HPB49_024762</name>
</gene>
<dbReference type="EMBL" id="CM023479">
    <property type="protein sequence ID" value="KAH7975173.1"/>
    <property type="molecule type" value="Genomic_DNA"/>
</dbReference>
<organism evidence="1 2">
    <name type="scientific">Dermacentor silvarum</name>
    <name type="common">Tick</name>
    <dbReference type="NCBI Taxonomy" id="543639"/>
    <lineage>
        <taxon>Eukaryota</taxon>
        <taxon>Metazoa</taxon>
        <taxon>Ecdysozoa</taxon>
        <taxon>Arthropoda</taxon>
        <taxon>Chelicerata</taxon>
        <taxon>Arachnida</taxon>
        <taxon>Acari</taxon>
        <taxon>Parasitiformes</taxon>
        <taxon>Ixodida</taxon>
        <taxon>Ixodoidea</taxon>
        <taxon>Ixodidae</taxon>
        <taxon>Rhipicephalinae</taxon>
        <taxon>Dermacentor</taxon>
    </lineage>
</organism>
<reference evidence="1" key="1">
    <citation type="submission" date="2020-05" db="EMBL/GenBank/DDBJ databases">
        <title>Large-scale comparative analyses of tick genomes elucidate their genetic diversity and vector capacities.</title>
        <authorList>
            <person name="Jia N."/>
            <person name="Wang J."/>
            <person name="Shi W."/>
            <person name="Du L."/>
            <person name="Sun Y."/>
            <person name="Zhan W."/>
            <person name="Jiang J."/>
            <person name="Wang Q."/>
            <person name="Zhang B."/>
            <person name="Ji P."/>
            <person name="Sakyi L.B."/>
            <person name="Cui X."/>
            <person name="Yuan T."/>
            <person name="Jiang B."/>
            <person name="Yang W."/>
            <person name="Lam T.T.-Y."/>
            <person name="Chang Q."/>
            <person name="Ding S."/>
            <person name="Wang X."/>
            <person name="Zhu J."/>
            <person name="Ruan X."/>
            <person name="Zhao L."/>
            <person name="Wei J."/>
            <person name="Que T."/>
            <person name="Du C."/>
            <person name="Cheng J."/>
            <person name="Dai P."/>
            <person name="Han X."/>
            <person name="Huang E."/>
            <person name="Gao Y."/>
            <person name="Liu J."/>
            <person name="Shao H."/>
            <person name="Ye R."/>
            <person name="Li L."/>
            <person name="Wei W."/>
            <person name="Wang X."/>
            <person name="Wang C."/>
            <person name="Yang T."/>
            <person name="Huo Q."/>
            <person name="Li W."/>
            <person name="Guo W."/>
            <person name="Chen H."/>
            <person name="Zhou L."/>
            <person name="Ni X."/>
            <person name="Tian J."/>
            <person name="Zhou Y."/>
            <person name="Sheng Y."/>
            <person name="Liu T."/>
            <person name="Pan Y."/>
            <person name="Xia L."/>
            <person name="Li J."/>
            <person name="Zhao F."/>
            <person name="Cao W."/>
        </authorList>
    </citation>
    <scope>NUCLEOTIDE SEQUENCE</scope>
    <source>
        <strain evidence="1">Dsil-2018</strain>
    </source>
</reference>
<dbReference type="Proteomes" id="UP000821865">
    <property type="component" value="Chromosome 10"/>
</dbReference>
<proteinExistence type="predicted"/>
<evidence type="ECO:0000313" key="1">
    <source>
        <dbReference type="EMBL" id="KAH7975173.1"/>
    </source>
</evidence>
<keyword evidence="2" id="KW-1185">Reference proteome</keyword>
<accession>A0ACB8DS73</accession>